<accession>A0A418AME5</accession>
<organism evidence="2 3">
    <name type="scientific">Aphanomyces invadans</name>
    <dbReference type="NCBI Taxonomy" id="157072"/>
    <lineage>
        <taxon>Eukaryota</taxon>
        <taxon>Sar</taxon>
        <taxon>Stramenopiles</taxon>
        <taxon>Oomycota</taxon>
        <taxon>Saprolegniomycetes</taxon>
        <taxon>Saprolegniales</taxon>
        <taxon>Verrucalvaceae</taxon>
        <taxon>Aphanomyces</taxon>
    </lineage>
</organism>
<feature type="region of interest" description="Disordered" evidence="1">
    <location>
        <begin position="127"/>
        <end position="147"/>
    </location>
</feature>
<protein>
    <submittedName>
        <fullName evidence="2">Uncharacterized protein</fullName>
    </submittedName>
</protein>
<sequence length="147" mass="16887">MGKNKAREVKNFKKAERAAVASGKEIQRNNNVLKRKESSQVCKVNFNSIHYLDQPDCENLDAIRTSLIEKIQAAKRVSERFRRDLERINSQCGSGRINGVLDEIGRVQAHFTFSTEYLTEGIDGILRPKPKKPKIEEEKPKSPEWFD</sequence>
<keyword evidence="3" id="KW-1185">Reference proteome</keyword>
<dbReference type="VEuPathDB" id="FungiDB:H310_09353"/>
<name>A0A418AME5_9STRA</name>
<evidence type="ECO:0000256" key="1">
    <source>
        <dbReference type="SAM" id="MobiDB-lite"/>
    </source>
</evidence>
<feature type="compositionally biased region" description="Basic and acidic residues" evidence="1">
    <location>
        <begin position="133"/>
        <end position="147"/>
    </location>
</feature>
<evidence type="ECO:0000313" key="2">
    <source>
        <dbReference type="EMBL" id="RHY25707.1"/>
    </source>
</evidence>
<dbReference type="EMBL" id="QUSY01001212">
    <property type="protein sequence ID" value="RHY25707.1"/>
    <property type="molecule type" value="Genomic_DNA"/>
</dbReference>
<gene>
    <name evidence="2" type="ORF">DYB32_008150</name>
</gene>
<proteinExistence type="predicted"/>
<reference evidence="2 3" key="1">
    <citation type="submission" date="2018-08" db="EMBL/GenBank/DDBJ databases">
        <title>Aphanomyces genome sequencing and annotation.</title>
        <authorList>
            <person name="Minardi D."/>
            <person name="Oidtmann B."/>
            <person name="Van Der Giezen M."/>
            <person name="Studholme D.J."/>
        </authorList>
    </citation>
    <scope>NUCLEOTIDE SEQUENCE [LARGE SCALE GENOMIC DNA]</scope>
    <source>
        <strain evidence="2 3">NJM0002</strain>
    </source>
</reference>
<evidence type="ECO:0000313" key="3">
    <source>
        <dbReference type="Proteomes" id="UP000285060"/>
    </source>
</evidence>
<dbReference type="Proteomes" id="UP000285060">
    <property type="component" value="Unassembled WGS sequence"/>
</dbReference>
<dbReference type="AlphaFoldDB" id="A0A418AME5"/>
<comment type="caution">
    <text evidence="2">The sequence shown here is derived from an EMBL/GenBank/DDBJ whole genome shotgun (WGS) entry which is preliminary data.</text>
</comment>